<keyword evidence="3" id="KW-1185">Reference proteome</keyword>
<dbReference type="EMBL" id="CP019082">
    <property type="protein sequence ID" value="APW62929.1"/>
    <property type="molecule type" value="Genomic_DNA"/>
</dbReference>
<proteinExistence type="predicted"/>
<reference evidence="3" key="1">
    <citation type="submission" date="2016-12" db="EMBL/GenBank/DDBJ databases">
        <title>Comparative genomics of four Isosphaeraceae planctomycetes: a common pool of plasmids and glycoside hydrolase genes.</title>
        <authorList>
            <person name="Ivanova A."/>
        </authorList>
    </citation>
    <scope>NUCLEOTIDE SEQUENCE [LARGE SCALE GENOMIC DNA]</scope>
    <source>
        <strain evidence="3">PX4</strain>
    </source>
</reference>
<gene>
    <name evidence="2" type="ORF">BSF38_04485</name>
</gene>
<dbReference type="AlphaFoldDB" id="A0A1U7CVL3"/>
<feature type="transmembrane region" description="Helical" evidence="1">
    <location>
        <begin position="94"/>
        <end position="112"/>
    </location>
</feature>
<evidence type="ECO:0000313" key="3">
    <source>
        <dbReference type="Proteomes" id="UP000186309"/>
    </source>
</evidence>
<evidence type="ECO:0000256" key="1">
    <source>
        <dbReference type="SAM" id="Phobius"/>
    </source>
</evidence>
<dbReference type="STRING" id="1387353.BSF38_04485"/>
<feature type="transmembrane region" description="Helical" evidence="1">
    <location>
        <begin position="149"/>
        <end position="168"/>
    </location>
</feature>
<dbReference type="Proteomes" id="UP000186309">
    <property type="component" value="Chromosome"/>
</dbReference>
<keyword evidence="1" id="KW-0472">Membrane</keyword>
<keyword evidence="1" id="KW-1133">Transmembrane helix</keyword>
<name>A0A1U7CVL3_9BACT</name>
<dbReference type="KEGG" id="pbor:BSF38_04485"/>
<accession>A0A1U7CVL3</accession>
<evidence type="ECO:0000313" key="2">
    <source>
        <dbReference type="EMBL" id="APW62929.1"/>
    </source>
</evidence>
<sequence>MWVSSAVACRTMLLAMIAAWRETARPRWCGPILPSTMRLTFGDVADNRYENVGRPLMMMLILTVLIYWLVAFVGCFVIVEIAQDQLYDQLTPRAGLKVSLAAVVLAGLMTYFHPAFESMFTTNILNTIFQGLVWFAVFMLILEFHPWHALGLGVMTMLLVSGLATMGVDAMLKPAPPVASTAPAAVNAPVRGSLARPAAKTK</sequence>
<keyword evidence="1" id="KW-0812">Transmembrane</keyword>
<feature type="transmembrane region" description="Helical" evidence="1">
    <location>
        <begin position="56"/>
        <end position="82"/>
    </location>
</feature>
<feature type="transmembrane region" description="Helical" evidence="1">
    <location>
        <begin position="124"/>
        <end position="142"/>
    </location>
</feature>
<protein>
    <submittedName>
        <fullName evidence="2">Uncharacterized protein</fullName>
    </submittedName>
</protein>
<organism evidence="2 3">
    <name type="scientific">Paludisphaera borealis</name>
    <dbReference type="NCBI Taxonomy" id="1387353"/>
    <lineage>
        <taxon>Bacteria</taxon>
        <taxon>Pseudomonadati</taxon>
        <taxon>Planctomycetota</taxon>
        <taxon>Planctomycetia</taxon>
        <taxon>Isosphaerales</taxon>
        <taxon>Isosphaeraceae</taxon>
        <taxon>Paludisphaera</taxon>
    </lineage>
</organism>